<evidence type="ECO:0000313" key="3">
    <source>
        <dbReference type="Proteomes" id="UP001347146"/>
    </source>
</evidence>
<keyword evidence="3" id="KW-1185">Reference proteome</keyword>
<dbReference type="Pfam" id="PF01047">
    <property type="entry name" value="MarR"/>
    <property type="match status" value="1"/>
</dbReference>
<dbReference type="EMBL" id="JAZDUF010000004">
    <property type="protein sequence ID" value="MEE3851982.1"/>
    <property type="molecule type" value="Genomic_DNA"/>
</dbReference>
<protein>
    <submittedName>
        <fullName evidence="2">MarR family transcriptional regulator</fullName>
    </submittedName>
</protein>
<dbReference type="RefSeq" id="WP_330433690.1">
    <property type="nucleotide sequence ID" value="NZ_JAZDUF010000004.1"/>
</dbReference>
<comment type="caution">
    <text evidence="2">The sequence shown here is derived from an EMBL/GenBank/DDBJ whole genome shotgun (WGS) entry which is preliminary data.</text>
</comment>
<organism evidence="2 3">
    <name type="scientific">Gordonia sesuvii</name>
    <dbReference type="NCBI Taxonomy" id="3116777"/>
    <lineage>
        <taxon>Bacteria</taxon>
        <taxon>Bacillati</taxon>
        <taxon>Actinomycetota</taxon>
        <taxon>Actinomycetes</taxon>
        <taxon>Mycobacteriales</taxon>
        <taxon>Gordoniaceae</taxon>
        <taxon>Gordonia</taxon>
    </lineage>
</organism>
<dbReference type="Gene3D" id="1.10.10.10">
    <property type="entry name" value="Winged helix-like DNA-binding domain superfamily/Winged helix DNA-binding domain"/>
    <property type="match status" value="1"/>
</dbReference>
<dbReference type="InterPro" id="IPR036388">
    <property type="entry name" value="WH-like_DNA-bd_sf"/>
</dbReference>
<dbReference type="PANTHER" id="PTHR39515">
    <property type="entry name" value="CONSERVED PROTEIN"/>
    <property type="match status" value="1"/>
</dbReference>
<dbReference type="SMART" id="SM00347">
    <property type="entry name" value="HTH_MARR"/>
    <property type="match status" value="1"/>
</dbReference>
<dbReference type="PANTHER" id="PTHR39515:SF2">
    <property type="entry name" value="HTH-TYPE TRANSCRIPTIONAL REGULATOR RV0880"/>
    <property type="match status" value="1"/>
</dbReference>
<dbReference type="InterPro" id="IPR036390">
    <property type="entry name" value="WH_DNA-bd_sf"/>
</dbReference>
<dbReference type="PROSITE" id="PS50995">
    <property type="entry name" value="HTH_MARR_2"/>
    <property type="match status" value="1"/>
</dbReference>
<accession>A0ABU7MFU5</accession>
<evidence type="ECO:0000259" key="1">
    <source>
        <dbReference type="PROSITE" id="PS50995"/>
    </source>
</evidence>
<dbReference type="InterPro" id="IPR000835">
    <property type="entry name" value="HTH_MarR-typ"/>
</dbReference>
<dbReference type="Proteomes" id="UP001347146">
    <property type="component" value="Unassembled WGS sequence"/>
</dbReference>
<gene>
    <name evidence="2" type="ORF">VZC37_16690</name>
</gene>
<dbReference type="SUPFAM" id="SSF46785">
    <property type="entry name" value="Winged helix' DNA-binding domain"/>
    <property type="match status" value="1"/>
</dbReference>
<reference evidence="2 3" key="1">
    <citation type="submission" date="2024-01" db="EMBL/GenBank/DDBJ databases">
        <title>Draft genome sequence of Gordonia sp. LSe1-13.</title>
        <authorList>
            <person name="Suphannarot A."/>
            <person name="Mingma R."/>
        </authorList>
    </citation>
    <scope>NUCLEOTIDE SEQUENCE [LARGE SCALE GENOMIC DNA]</scope>
    <source>
        <strain evidence="2 3">LSe1-13</strain>
    </source>
</reference>
<proteinExistence type="predicted"/>
<sequence>MSEDEVYRLASALRPSVTRLYLALRRRTPIAEYTAAQASALAVLLDHGPMRIGELAERESIRMPTASNLIDGLSKNGLVERKPDPADRRAVVVGLTDRGHDLLTQVRGRRDRILTAALADLDEADRAALTAAAPALEKLRRRLDALPKPHDDTTN</sequence>
<evidence type="ECO:0000313" key="2">
    <source>
        <dbReference type="EMBL" id="MEE3851982.1"/>
    </source>
</evidence>
<dbReference type="InterPro" id="IPR052526">
    <property type="entry name" value="HTH-type_Bedaq_tolerance"/>
</dbReference>
<feature type="domain" description="HTH marR-type" evidence="1">
    <location>
        <begin position="1"/>
        <end position="138"/>
    </location>
</feature>
<name>A0ABU7MFU5_9ACTN</name>